<organism evidence="1 2">
    <name type="scientific">Candidatus Magnetobacterium bavaricum</name>
    <dbReference type="NCBI Taxonomy" id="29290"/>
    <lineage>
        <taxon>Bacteria</taxon>
        <taxon>Pseudomonadati</taxon>
        <taxon>Nitrospirota</taxon>
        <taxon>Thermodesulfovibrionia</taxon>
        <taxon>Thermodesulfovibrionales</taxon>
        <taxon>Candidatus Magnetobacteriaceae</taxon>
        <taxon>Candidatus Magnetobacterium</taxon>
    </lineage>
</organism>
<dbReference type="SUPFAM" id="SSF141694">
    <property type="entry name" value="AF2212/PG0164-like"/>
    <property type="match status" value="1"/>
</dbReference>
<dbReference type="EMBL" id="LACI01000794">
    <property type="protein sequence ID" value="KJU85956.1"/>
    <property type="molecule type" value="Genomic_DNA"/>
</dbReference>
<accession>A0A0F3GVN2</accession>
<sequence>MKSTKTAEANNRGEKDMVATFEVRVSHGLLEPLEPIDMPEGKKLKITVIDDIEESEGFVKDFEREKFLDEVVTAFDNLRNNPQAWEEELAERKAWENTTTDGL</sequence>
<name>A0A0F3GVN2_9BACT</name>
<comment type="caution">
    <text evidence="1">The sequence shown here is derived from an EMBL/GenBank/DDBJ whole genome shotgun (WGS) entry which is preliminary data.</text>
</comment>
<keyword evidence="2" id="KW-1185">Reference proteome</keyword>
<dbReference type="InterPro" id="IPR024069">
    <property type="entry name" value="AF2212-like_dom_sf"/>
</dbReference>
<dbReference type="AlphaFoldDB" id="A0A0F3GVN2"/>
<dbReference type="Gene3D" id="4.10.1150.10">
    <property type="entry name" value="AF2212/PG0164-like"/>
    <property type="match status" value="1"/>
</dbReference>
<dbReference type="InterPro" id="IPR008203">
    <property type="entry name" value="AF2212-like"/>
</dbReference>
<gene>
    <name evidence="1" type="ORF">MBAV_001850</name>
</gene>
<evidence type="ECO:0000313" key="2">
    <source>
        <dbReference type="Proteomes" id="UP000033423"/>
    </source>
</evidence>
<evidence type="ECO:0000313" key="1">
    <source>
        <dbReference type="EMBL" id="KJU85956.1"/>
    </source>
</evidence>
<protein>
    <submittedName>
        <fullName evidence="1">Protein belonging to Uncharacterized protein family UPF0165</fullName>
    </submittedName>
</protein>
<dbReference type="Pfam" id="PF01954">
    <property type="entry name" value="AF2212-like"/>
    <property type="match status" value="1"/>
</dbReference>
<proteinExistence type="predicted"/>
<reference evidence="1 2" key="1">
    <citation type="submission" date="2015-02" db="EMBL/GenBank/DDBJ databases">
        <title>Single-cell genomics of uncultivated deep-branching MTB reveals a conserved set of magnetosome genes.</title>
        <authorList>
            <person name="Kolinko S."/>
            <person name="Richter M."/>
            <person name="Glockner F.O."/>
            <person name="Brachmann A."/>
            <person name="Schuler D."/>
        </authorList>
    </citation>
    <scope>NUCLEOTIDE SEQUENCE [LARGE SCALE GENOMIC DNA]</scope>
    <source>
        <strain evidence="1">TM-1</strain>
    </source>
</reference>
<dbReference type="Proteomes" id="UP000033423">
    <property type="component" value="Unassembled WGS sequence"/>
</dbReference>